<dbReference type="InterPro" id="IPR050343">
    <property type="entry name" value="RsuA_PseudoU_synthase"/>
</dbReference>
<dbReference type="Gene3D" id="3.10.290.10">
    <property type="entry name" value="RNA-binding S4 domain"/>
    <property type="match status" value="1"/>
</dbReference>
<dbReference type="EMBL" id="PFBP01000031">
    <property type="protein sequence ID" value="PIT89818.1"/>
    <property type="molecule type" value="Genomic_DNA"/>
</dbReference>
<proteinExistence type="inferred from homology"/>
<feature type="domain" description="RNA-binding S4" evidence="5">
    <location>
        <begin position="3"/>
        <end position="62"/>
    </location>
</feature>
<dbReference type="SUPFAM" id="SSF55120">
    <property type="entry name" value="Pseudouridine synthase"/>
    <property type="match status" value="1"/>
</dbReference>
<dbReference type="InterPro" id="IPR006145">
    <property type="entry name" value="PsdUridine_synth_RsuA/RluA"/>
</dbReference>
<gene>
    <name evidence="6" type="ORF">COU23_01885</name>
</gene>
<dbReference type="GO" id="GO:0000455">
    <property type="term" value="P:enzyme-directed rRNA pseudouridine synthesis"/>
    <property type="evidence" value="ECO:0007669"/>
    <property type="project" value="UniProtKB-ARBA"/>
</dbReference>
<dbReference type="GO" id="GO:0003723">
    <property type="term" value="F:RNA binding"/>
    <property type="evidence" value="ECO:0007669"/>
    <property type="project" value="UniProtKB-KW"/>
</dbReference>
<dbReference type="FunFam" id="3.10.290.10:FF:000003">
    <property type="entry name" value="Pseudouridine synthase"/>
    <property type="match status" value="1"/>
</dbReference>
<evidence type="ECO:0000256" key="2">
    <source>
        <dbReference type="ARBA" id="ARBA00023235"/>
    </source>
</evidence>
<dbReference type="PANTHER" id="PTHR47683:SF2">
    <property type="entry name" value="RNA-BINDING S4 DOMAIN-CONTAINING PROTEIN"/>
    <property type="match status" value="1"/>
</dbReference>
<dbReference type="InterPro" id="IPR002942">
    <property type="entry name" value="S4_RNA-bd"/>
</dbReference>
<organism evidence="6 7">
    <name type="scientific">Candidatus Kuenenbacteria bacterium CG10_big_fil_rev_8_21_14_0_10_36_11</name>
    <dbReference type="NCBI Taxonomy" id="1974618"/>
    <lineage>
        <taxon>Bacteria</taxon>
        <taxon>Candidatus Kueneniibacteriota</taxon>
    </lineage>
</organism>
<evidence type="ECO:0000313" key="7">
    <source>
        <dbReference type="Proteomes" id="UP000231464"/>
    </source>
</evidence>
<comment type="caution">
    <text evidence="6">The sequence shown here is derived from an EMBL/GenBank/DDBJ whole genome shotgun (WGS) entry which is preliminary data.</text>
</comment>
<keyword evidence="2 4" id="KW-0413">Isomerase</keyword>
<dbReference type="EC" id="5.4.99.-" evidence="4"/>
<dbReference type="InterPro" id="IPR036986">
    <property type="entry name" value="S4_RNA-bd_sf"/>
</dbReference>
<dbReference type="InterPro" id="IPR018496">
    <property type="entry name" value="PsdUridine_synth_RsuA/RluB_CS"/>
</dbReference>
<evidence type="ECO:0000256" key="1">
    <source>
        <dbReference type="ARBA" id="ARBA00008348"/>
    </source>
</evidence>
<comment type="similarity">
    <text evidence="1 4">Belongs to the pseudouridine synthase RsuA family.</text>
</comment>
<reference evidence="7" key="1">
    <citation type="submission" date="2017-09" db="EMBL/GenBank/DDBJ databases">
        <title>Depth-based differentiation of microbial function through sediment-hosted aquifers and enrichment of novel symbionts in the deep terrestrial subsurface.</title>
        <authorList>
            <person name="Probst A.J."/>
            <person name="Ladd B."/>
            <person name="Jarett J.K."/>
            <person name="Geller-Mcgrath D.E."/>
            <person name="Sieber C.M.K."/>
            <person name="Emerson J.B."/>
            <person name="Anantharaman K."/>
            <person name="Thomas B.C."/>
            <person name="Malmstrom R."/>
            <person name="Stieglmeier M."/>
            <person name="Klingl A."/>
            <person name="Woyke T."/>
            <person name="Ryan C.M."/>
            <person name="Banfield J.F."/>
        </authorList>
    </citation>
    <scope>NUCLEOTIDE SEQUENCE [LARGE SCALE GENOMIC DNA]</scope>
</reference>
<dbReference type="Gene3D" id="3.30.70.1560">
    <property type="entry name" value="Alpha-L RNA-binding motif"/>
    <property type="match status" value="1"/>
</dbReference>
<dbReference type="Pfam" id="PF00849">
    <property type="entry name" value="PseudoU_synth_2"/>
    <property type="match status" value="1"/>
</dbReference>
<protein>
    <recommendedName>
        <fullName evidence="4">Pseudouridine synthase</fullName>
        <ecNumber evidence="4">5.4.99.-</ecNumber>
    </recommendedName>
</protein>
<dbReference type="NCBIfam" id="TIGR00093">
    <property type="entry name" value="pseudouridine synthase"/>
    <property type="match status" value="1"/>
</dbReference>
<evidence type="ECO:0000313" key="6">
    <source>
        <dbReference type="EMBL" id="PIT89818.1"/>
    </source>
</evidence>
<dbReference type="GO" id="GO:0120159">
    <property type="term" value="F:rRNA pseudouridine synthase activity"/>
    <property type="evidence" value="ECO:0007669"/>
    <property type="project" value="UniProtKB-ARBA"/>
</dbReference>
<dbReference type="Pfam" id="PF01479">
    <property type="entry name" value="S4"/>
    <property type="match status" value="1"/>
</dbReference>
<dbReference type="CDD" id="cd00165">
    <property type="entry name" value="S4"/>
    <property type="match status" value="1"/>
</dbReference>
<evidence type="ECO:0000259" key="5">
    <source>
        <dbReference type="SMART" id="SM00363"/>
    </source>
</evidence>
<dbReference type="InterPro" id="IPR000748">
    <property type="entry name" value="PsdUridine_synth_RsuA/RluB/E/F"/>
</dbReference>
<dbReference type="PROSITE" id="PS01149">
    <property type="entry name" value="PSI_RSU"/>
    <property type="match status" value="1"/>
</dbReference>
<keyword evidence="3" id="KW-0694">RNA-binding</keyword>
<dbReference type="InterPro" id="IPR042092">
    <property type="entry name" value="PsdUridine_s_RsuA/RluB/E/F_cat"/>
</dbReference>
<sequence>MLERLQKILARHAIASRRASEELILAGKIRVNGKIAKLGDKADEEKDKITINNQQLTINNKQSSNFVYYLLDKPVGYVCSLKKHSKDEKLAIDLVPKNPRVWTIGRLDKDSSGLLILTNDGQLTQELTHPKFEHEKEYLITVDRKITAHFLTGLKKGVKLTEGLAQADKIIEVNQKQLFLTLHQGWKRQIRRMCYALGYHVISLQRIRIGRWKLGNLKEGEYKKISNI</sequence>
<dbReference type="PANTHER" id="PTHR47683">
    <property type="entry name" value="PSEUDOURIDINE SYNTHASE FAMILY PROTEIN-RELATED"/>
    <property type="match status" value="1"/>
</dbReference>
<name>A0A2M6WAH9_9BACT</name>
<dbReference type="InterPro" id="IPR020094">
    <property type="entry name" value="TruA/RsuA/RluB/E/F_N"/>
</dbReference>
<accession>A0A2M6WAH9</accession>
<dbReference type="InterPro" id="IPR020103">
    <property type="entry name" value="PsdUridine_synth_cat_dom_sf"/>
</dbReference>
<dbReference type="SUPFAM" id="SSF55174">
    <property type="entry name" value="Alpha-L RNA-binding motif"/>
    <property type="match status" value="1"/>
</dbReference>
<evidence type="ECO:0000256" key="4">
    <source>
        <dbReference type="RuleBase" id="RU003887"/>
    </source>
</evidence>
<dbReference type="SMART" id="SM00363">
    <property type="entry name" value="S4"/>
    <property type="match status" value="1"/>
</dbReference>
<dbReference type="PROSITE" id="PS50889">
    <property type="entry name" value="S4"/>
    <property type="match status" value="1"/>
</dbReference>
<evidence type="ECO:0000256" key="3">
    <source>
        <dbReference type="PROSITE-ProRule" id="PRU00182"/>
    </source>
</evidence>
<dbReference type="AlphaFoldDB" id="A0A2M6WAH9"/>
<dbReference type="Gene3D" id="3.30.70.580">
    <property type="entry name" value="Pseudouridine synthase I, catalytic domain, N-terminal subdomain"/>
    <property type="match status" value="1"/>
</dbReference>
<dbReference type="Proteomes" id="UP000231464">
    <property type="component" value="Unassembled WGS sequence"/>
</dbReference>